<feature type="compositionally biased region" description="Basic and acidic residues" evidence="7">
    <location>
        <begin position="257"/>
        <end position="269"/>
    </location>
</feature>
<comment type="subcellular location">
    <subcellularLocation>
        <location evidence="1">Cell membrane</location>
        <topology evidence="1">Multi-pass membrane protein</topology>
    </subcellularLocation>
</comment>
<comment type="caution">
    <text evidence="9">The sequence shown here is derived from an EMBL/GenBank/DDBJ whole genome shotgun (WGS) entry which is preliminary data.</text>
</comment>
<dbReference type="InterPro" id="IPR039428">
    <property type="entry name" value="NUOK/Mnh_C1-like"/>
</dbReference>
<feature type="region of interest" description="Disordered" evidence="7">
    <location>
        <begin position="250"/>
        <end position="278"/>
    </location>
</feature>
<feature type="transmembrane region" description="Helical" evidence="8">
    <location>
        <begin position="32"/>
        <end position="52"/>
    </location>
</feature>
<feature type="transmembrane region" description="Helical" evidence="8">
    <location>
        <begin position="72"/>
        <end position="96"/>
    </location>
</feature>
<keyword evidence="3" id="KW-1003">Cell membrane</keyword>
<dbReference type="PANTHER" id="PTHR34583:SF2">
    <property type="entry name" value="ANTIPORTER SUBUNIT MNHC2-RELATED"/>
    <property type="match status" value="1"/>
</dbReference>
<dbReference type="GO" id="GO:0005886">
    <property type="term" value="C:plasma membrane"/>
    <property type="evidence" value="ECO:0007669"/>
    <property type="project" value="UniProtKB-SubCell"/>
</dbReference>
<proteinExistence type="inferred from homology"/>
<evidence type="ECO:0000313" key="9">
    <source>
        <dbReference type="EMBL" id="MBB6120825.1"/>
    </source>
</evidence>
<dbReference type="NCBIfam" id="NF005929">
    <property type="entry name" value="PRK07946.1"/>
    <property type="match status" value="1"/>
</dbReference>
<dbReference type="PANTHER" id="PTHR34583">
    <property type="entry name" value="ANTIPORTER SUBUNIT MNHC2-RELATED"/>
    <property type="match status" value="1"/>
</dbReference>
<name>A0A841IWD5_9ACTN</name>
<dbReference type="Pfam" id="PF00420">
    <property type="entry name" value="Oxidored_q2"/>
    <property type="match status" value="1"/>
</dbReference>
<organism evidence="9 10">
    <name type="scientific">Nocardiopsis algeriensis</name>
    <dbReference type="NCBI Taxonomy" id="1478215"/>
    <lineage>
        <taxon>Bacteria</taxon>
        <taxon>Bacillati</taxon>
        <taxon>Actinomycetota</taxon>
        <taxon>Actinomycetes</taxon>
        <taxon>Streptosporangiales</taxon>
        <taxon>Nocardiopsidaceae</taxon>
        <taxon>Nocardiopsis</taxon>
    </lineage>
</organism>
<dbReference type="RefSeq" id="WP_184292232.1">
    <property type="nucleotide sequence ID" value="NZ_JACHJO010000008.1"/>
</dbReference>
<reference evidence="9 10" key="1">
    <citation type="submission" date="2020-08" db="EMBL/GenBank/DDBJ databases">
        <title>Genomic Encyclopedia of Type Strains, Phase III (KMG-III): the genomes of soil and plant-associated and newly described type strains.</title>
        <authorList>
            <person name="Whitman W."/>
        </authorList>
    </citation>
    <scope>NUCLEOTIDE SEQUENCE [LARGE SCALE GENOMIC DNA]</scope>
    <source>
        <strain evidence="9 10">CECT 8712</strain>
    </source>
</reference>
<gene>
    <name evidence="9" type="ORF">FHS13_002786</name>
</gene>
<dbReference type="InterPro" id="IPR050601">
    <property type="entry name" value="CPA3_antiporter_subunitC"/>
</dbReference>
<evidence type="ECO:0000256" key="3">
    <source>
        <dbReference type="ARBA" id="ARBA00022475"/>
    </source>
</evidence>
<evidence type="ECO:0000256" key="1">
    <source>
        <dbReference type="ARBA" id="ARBA00004651"/>
    </source>
</evidence>
<dbReference type="EMBL" id="JACHJO010000008">
    <property type="protein sequence ID" value="MBB6120825.1"/>
    <property type="molecule type" value="Genomic_DNA"/>
</dbReference>
<keyword evidence="5 8" id="KW-1133">Transmembrane helix</keyword>
<keyword evidence="10" id="KW-1185">Reference proteome</keyword>
<keyword evidence="6 8" id="KW-0472">Membrane</keyword>
<protein>
    <submittedName>
        <fullName evidence="9">Multicomponent Na+:H+ antiporter subunit C</fullName>
    </submittedName>
</protein>
<evidence type="ECO:0000256" key="4">
    <source>
        <dbReference type="ARBA" id="ARBA00022692"/>
    </source>
</evidence>
<evidence type="ECO:0000256" key="6">
    <source>
        <dbReference type="ARBA" id="ARBA00023136"/>
    </source>
</evidence>
<dbReference type="Gene3D" id="1.10.287.3510">
    <property type="match status" value="1"/>
</dbReference>
<sequence length="278" mass="31712">MNDSPSLLMVVLIGVLVAVGVVLLLERSLSRVLLGFILMSNGVNLLLLAMAGKMGEPPLLWLSDPEEMTDPLPQAMILTAVVITLGITALLLAMAYRSWQLEGNDEVQDDAEDLRIVQGEGRRALRRRFARERRRLKADIRRQRAELQATIAAADAQELAEQARIKAEIAIAEAELARYEAEAEEHGADEQSQETMRKLSSRAETMAAQVQELRQRIRLGRKRLREHRRADRAAERELWRELRRRVRAQRRQARQSMRAERERLARAEDSDLQGSDWP</sequence>
<evidence type="ECO:0000256" key="8">
    <source>
        <dbReference type="SAM" id="Phobius"/>
    </source>
</evidence>
<evidence type="ECO:0000256" key="2">
    <source>
        <dbReference type="ARBA" id="ARBA00010388"/>
    </source>
</evidence>
<dbReference type="AlphaFoldDB" id="A0A841IWD5"/>
<keyword evidence="4 8" id="KW-0812">Transmembrane</keyword>
<evidence type="ECO:0000256" key="7">
    <source>
        <dbReference type="SAM" id="MobiDB-lite"/>
    </source>
</evidence>
<dbReference type="Proteomes" id="UP000536604">
    <property type="component" value="Unassembled WGS sequence"/>
</dbReference>
<evidence type="ECO:0000256" key="5">
    <source>
        <dbReference type="ARBA" id="ARBA00022989"/>
    </source>
</evidence>
<evidence type="ECO:0000313" key="10">
    <source>
        <dbReference type="Proteomes" id="UP000536604"/>
    </source>
</evidence>
<feature type="transmembrane region" description="Helical" evidence="8">
    <location>
        <begin position="6"/>
        <end position="25"/>
    </location>
</feature>
<accession>A0A841IWD5</accession>
<comment type="similarity">
    <text evidence="2">Belongs to the CPA3 antiporters (TC 2.A.63) subunit C family.</text>
</comment>